<dbReference type="GO" id="GO:0005643">
    <property type="term" value="C:nuclear pore"/>
    <property type="evidence" value="ECO:0007669"/>
    <property type="project" value="UniProtKB-SubCell"/>
</dbReference>
<feature type="compositionally biased region" description="Polar residues" evidence="9">
    <location>
        <begin position="950"/>
        <end position="959"/>
    </location>
</feature>
<evidence type="ECO:0000256" key="9">
    <source>
        <dbReference type="SAM" id="MobiDB-lite"/>
    </source>
</evidence>
<comment type="subcellular location">
    <subcellularLocation>
        <location evidence="1">Nucleus</location>
        <location evidence="1">Nuclear pore complex</location>
    </subcellularLocation>
</comment>
<evidence type="ECO:0000256" key="11">
    <source>
        <dbReference type="SAM" id="SignalP"/>
    </source>
</evidence>
<evidence type="ECO:0000256" key="2">
    <source>
        <dbReference type="ARBA" id="ARBA00022448"/>
    </source>
</evidence>
<dbReference type="InterPro" id="IPR037700">
    <property type="entry name" value="NUP88/NUP82"/>
</dbReference>
<evidence type="ECO:0000256" key="8">
    <source>
        <dbReference type="SAM" id="Coils"/>
    </source>
</evidence>
<keyword evidence="10" id="KW-0472">Membrane</keyword>
<reference evidence="12 13" key="1">
    <citation type="journal article" date="2019" name="G3 (Bethesda)">
        <title>Sequencing of a Wild Apple (Malus baccata) Genome Unravels the Differences Between Cultivated and Wild Apple Species Regarding Disease Resistance and Cold Tolerance.</title>
        <authorList>
            <person name="Chen X."/>
        </authorList>
    </citation>
    <scope>NUCLEOTIDE SEQUENCE [LARGE SCALE GENOMIC DNA]</scope>
    <source>
        <strain evidence="13">cv. Shandingzi</strain>
        <tissue evidence="12">Leaves</tissue>
    </source>
</reference>
<feature type="coiled-coil region" evidence="8">
    <location>
        <begin position="855"/>
        <end position="903"/>
    </location>
</feature>
<keyword evidence="7" id="KW-0539">Nucleus</keyword>
<protein>
    <submittedName>
        <fullName evidence="12">Uncharacterized protein</fullName>
    </submittedName>
</protein>
<keyword evidence="10" id="KW-1133">Transmembrane helix</keyword>
<dbReference type="GO" id="GO:0000055">
    <property type="term" value="P:ribosomal large subunit export from nucleus"/>
    <property type="evidence" value="ECO:0007669"/>
    <property type="project" value="InterPro"/>
</dbReference>
<comment type="caution">
    <text evidence="12">The sequence shown here is derived from an EMBL/GenBank/DDBJ whole genome shotgun (WGS) entry which is preliminary data.</text>
</comment>
<keyword evidence="6" id="KW-0906">Nuclear pore complex</keyword>
<feature type="region of interest" description="Disordered" evidence="9">
    <location>
        <begin position="944"/>
        <end position="972"/>
    </location>
</feature>
<feature type="transmembrane region" description="Helical" evidence="10">
    <location>
        <begin position="321"/>
        <end position="337"/>
    </location>
</feature>
<dbReference type="STRING" id="106549.A0A540KP29"/>
<proteinExistence type="predicted"/>
<feature type="signal peptide" evidence="11">
    <location>
        <begin position="1"/>
        <end position="17"/>
    </location>
</feature>
<keyword evidence="5" id="KW-0811">Translocation</keyword>
<dbReference type="GO" id="GO:0000056">
    <property type="term" value="P:ribosomal small subunit export from nucleus"/>
    <property type="evidence" value="ECO:0007669"/>
    <property type="project" value="InterPro"/>
</dbReference>
<name>A0A540KP29_MALBA</name>
<keyword evidence="3" id="KW-0509">mRNA transport</keyword>
<keyword evidence="2" id="KW-0813">Transport</keyword>
<accession>A0A540KP29</accession>
<feature type="transmembrane region" description="Helical" evidence="10">
    <location>
        <begin position="85"/>
        <end position="103"/>
    </location>
</feature>
<dbReference type="GO" id="GO:0006406">
    <property type="term" value="P:mRNA export from nucleus"/>
    <property type="evidence" value="ECO:0007669"/>
    <property type="project" value="TreeGrafter"/>
</dbReference>
<dbReference type="Pfam" id="PF10168">
    <property type="entry name" value="Nup88"/>
    <property type="match status" value="1"/>
</dbReference>
<evidence type="ECO:0000313" key="13">
    <source>
        <dbReference type="Proteomes" id="UP000315295"/>
    </source>
</evidence>
<keyword evidence="8" id="KW-0175">Coiled coil</keyword>
<dbReference type="GO" id="GO:0017056">
    <property type="term" value="F:structural constituent of nuclear pore"/>
    <property type="evidence" value="ECO:0007669"/>
    <property type="project" value="InterPro"/>
</dbReference>
<dbReference type="EMBL" id="VIEB01001061">
    <property type="protein sequence ID" value="TQD75983.1"/>
    <property type="molecule type" value="Genomic_DNA"/>
</dbReference>
<evidence type="ECO:0000256" key="7">
    <source>
        <dbReference type="ARBA" id="ARBA00023242"/>
    </source>
</evidence>
<evidence type="ECO:0000313" key="12">
    <source>
        <dbReference type="EMBL" id="TQD75983.1"/>
    </source>
</evidence>
<dbReference type="AlphaFoldDB" id="A0A540KP29"/>
<evidence type="ECO:0000256" key="5">
    <source>
        <dbReference type="ARBA" id="ARBA00023010"/>
    </source>
</evidence>
<keyword evidence="13" id="KW-1185">Reference proteome</keyword>
<evidence type="ECO:0000256" key="3">
    <source>
        <dbReference type="ARBA" id="ARBA00022816"/>
    </source>
</evidence>
<gene>
    <name evidence="12" type="ORF">C1H46_038470</name>
</gene>
<keyword evidence="11" id="KW-0732">Signal</keyword>
<dbReference type="PANTHER" id="PTHR13257">
    <property type="entry name" value="NUCLEOPORIN NUP84-RELATED"/>
    <property type="match status" value="1"/>
</dbReference>
<feature type="transmembrane region" description="Helical" evidence="10">
    <location>
        <begin position="52"/>
        <end position="73"/>
    </location>
</feature>
<dbReference type="InterPro" id="IPR019321">
    <property type="entry name" value="Nucleoporin_Nup88"/>
</dbReference>
<dbReference type="InterPro" id="IPR036322">
    <property type="entry name" value="WD40_repeat_dom_sf"/>
</dbReference>
<keyword evidence="10" id="KW-0812">Transmembrane</keyword>
<sequence length="1071" mass="118707">MLISLLLFSAPILLVIADTLVPSAILSASSSSSLISFEALSSHFNNYDFRSSLVDIPLISIIRSAVIFCVYSFCDGRRLSHGPYLGITTMCSVVSLVFVSLKASFVFGASGVERAEYVRATDIALFVCSLVLAVGHIVVAYRTSCRERRKLWVYKIDIEAVSACKNGFPRYQKLLKEERVKFVKVYRSSYRSSPFNQHHVVQMEATEPEATEAEPGRSPTPQRDEVEWVLLQNHPVFSSSAAGPVQDLTAARAPRNLLAWDGASRLYFWDSDKLCLHRISIRLGEPDPTSVIASSPSKVLQTDVKLDFAVHKISINRNGSALLLSGSGGLCVLYLYGRASNKDNATICRTVTVGSQIYLRENNLIRILQVSWHPNSDTHLGILSSDSVFRIFDLSSDLIQPEQEYYLQPVQPGRSRNATSICPVDFSFGSEHLWDSFSVFILFNDGSIYILCPVVPFGSAYKWESIVEIHNDAQTFGLKSANSVAVSNSNLAISWLEATFPAITNQETEGSDPYVIKAYPYAIFDASLSLQGPLRKVCRGEDEEDLAFRGAECEGGAVSLLYNLVVKDSILVTAWSGGQLQIDAMADEIQPLWNAGSPPRLRVDSHDHILGLAMICEPTPGKLSPVKLDQPLDSTLWLGLPPPLLRLAIVDLALPRKAKSGSLIMMFTDPLMPERIYTLHDGGLDSIVLHYLPFTSQISGKNETMRTPSVHPVLSTCQGEVPSQSPLSGFVSLSDSFGCSWIVGLTVSRECIVLEMKTWNLLLPHQVDTENKSLCLEEPKEKDMPDLISKELLVGPKVVLLPQSSPSLRSLSADSIEGRSMLHEYFRSFHENYAEYAYKVYFELKHHGPILKRIIDDQHARLGNAQQRLSLVEEKQSKLEDRIDRANQMQNLLEERLKCLRDLPGPHKKPLSRAEREFKSELDHFSVVELDALHSSINAVTARLKRHTQSPKGNASNQRRLIARGKDPVQESQVSQLKSSLEKLSLLNSENSKKSGNRQMLRPTLFPNLRLSYGNSDASFEPVAVHNVSFRQDGAILNGIAQQMCKSSGSFRQLKPGGANSSTAVVILACL</sequence>
<dbReference type="SUPFAM" id="SSF50978">
    <property type="entry name" value="WD40 repeat-like"/>
    <property type="match status" value="1"/>
</dbReference>
<feature type="transmembrane region" description="Helical" evidence="10">
    <location>
        <begin position="123"/>
        <end position="141"/>
    </location>
</feature>
<feature type="chain" id="PRO_5021927897" evidence="11">
    <location>
        <begin position="18"/>
        <end position="1071"/>
    </location>
</feature>
<organism evidence="12 13">
    <name type="scientific">Malus baccata</name>
    <name type="common">Siberian crab apple</name>
    <name type="synonym">Pyrus baccata</name>
    <dbReference type="NCBI Taxonomy" id="106549"/>
    <lineage>
        <taxon>Eukaryota</taxon>
        <taxon>Viridiplantae</taxon>
        <taxon>Streptophyta</taxon>
        <taxon>Embryophyta</taxon>
        <taxon>Tracheophyta</taxon>
        <taxon>Spermatophyta</taxon>
        <taxon>Magnoliopsida</taxon>
        <taxon>eudicotyledons</taxon>
        <taxon>Gunneridae</taxon>
        <taxon>Pentapetalae</taxon>
        <taxon>rosids</taxon>
        <taxon>fabids</taxon>
        <taxon>Rosales</taxon>
        <taxon>Rosaceae</taxon>
        <taxon>Amygdaloideae</taxon>
        <taxon>Maleae</taxon>
        <taxon>Malus</taxon>
    </lineage>
</organism>
<dbReference type="GO" id="GO:0006606">
    <property type="term" value="P:protein import into nucleus"/>
    <property type="evidence" value="ECO:0007669"/>
    <property type="project" value="TreeGrafter"/>
</dbReference>
<keyword evidence="4" id="KW-0653">Protein transport</keyword>
<evidence type="ECO:0000256" key="10">
    <source>
        <dbReference type="SAM" id="Phobius"/>
    </source>
</evidence>
<evidence type="ECO:0000256" key="6">
    <source>
        <dbReference type="ARBA" id="ARBA00023132"/>
    </source>
</evidence>
<dbReference type="Proteomes" id="UP000315295">
    <property type="component" value="Unassembled WGS sequence"/>
</dbReference>
<evidence type="ECO:0000256" key="4">
    <source>
        <dbReference type="ARBA" id="ARBA00022927"/>
    </source>
</evidence>
<evidence type="ECO:0000256" key="1">
    <source>
        <dbReference type="ARBA" id="ARBA00004567"/>
    </source>
</evidence>
<dbReference type="PANTHER" id="PTHR13257:SF0">
    <property type="entry name" value="NUCLEAR PORE COMPLEX PROTEIN NUP88"/>
    <property type="match status" value="1"/>
</dbReference>